<evidence type="ECO:0000313" key="4">
    <source>
        <dbReference type="Proteomes" id="UP001172102"/>
    </source>
</evidence>
<keyword evidence="2" id="KW-0472">Membrane</keyword>
<evidence type="ECO:0008006" key="5">
    <source>
        <dbReference type="Google" id="ProtNLM"/>
    </source>
</evidence>
<protein>
    <recommendedName>
        <fullName evidence="5">PH domain-containing protein</fullName>
    </recommendedName>
</protein>
<gene>
    <name evidence="3" type="ORF">B0H67DRAFT_646923</name>
</gene>
<dbReference type="InterPro" id="IPR025187">
    <property type="entry name" value="DUF4112"/>
</dbReference>
<evidence type="ECO:0000256" key="1">
    <source>
        <dbReference type="SAM" id="MobiDB-lite"/>
    </source>
</evidence>
<sequence>MNAVVGILGKKAFGRLKDKGVNTNSDNPYTEKVPVHNNRGEIVKYKERERPIPEELSSNDKAILKKVRRKAYKWDMSFRCCCFRSRFGWSFLIGLIPVIGDFADLLMAMYLIKSAAKVDGGLPPTLYARMFWNVMVDFGIGLVPFLGDIVDALYRANTRNAWLLDAYLSEKAKALRSGQVEDESGHSLILPGELRVQTDSRGRRPDVEMAMTQGVTPVHASRSQRQNRR</sequence>
<keyword evidence="2" id="KW-1133">Transmembrane helix</keyword>
<dbReference type="EMBL" id="JAUKUA010000005">
    <property type="protein sequence ID" value="KAK0711563.1"/>
    <property type="molecule type" value="Genomic_DNA"/>
</dbReference>
<accession>A0AA40A936</accession>
<comment type="caution">
    <text evidence="3">The sequence shown here is derived from an EMBL/GenBank/DDBJ whole genome shotgun (WGS) entry which is preliminary data.</text>
</comment>
<feature type="transmembrane region" description="Helical" evidence="2">
    <location>
        <begin position="132"/>
        <end position="154"/>
    </location>
</feature>
<keyword evidence="4" id="KW-1185">Reference proteome</keyword>
<evidence type="ECO:0000313" key="3">
    <source>
        <dbReference type="EMBL" id="KAK0711563.1"/>
    </source>
</evidence>
<keyword evidence="2" id="KW-0812">Transmembrane</keyword>
<name>A0AA40A936_9PEZI</name>
<dbReference type="PANTHER" id="PTHR35519">
    <property type="entry name" value="MEMBRANE PROTEINS"/>
    <property type="match status" value="1"/>
</dbReference>
<reference evidence="3" key="1">
    <citation type="submission" date="2023-06" db="EMBL/GenBank/DDBJ databases">
        <title>Genome-scale phylogeny and comparative genomics of the fungal order Sordariales.</title>
        <authorList>
            <consortium name="Lawrence Berkeley National Laboratory"/>
            <person name="Hensen N."/>
            <person name="Bonometti L."/>
            <person name="Westerberg I."/>
            <person name="Brannstrom I.O."/>
            <person name="Guillou S."/>
            <person name="Cros-Aarteil S."/>
            <person name="Calhoun S."/>
            <person name="Haridas S."/>
            <person name="Kuo A."/>
            <person name="Mondo S."/>
            <person name="Pangilinan J."/>
            <person name="Riley R."/>
            <person name="Labutti K."/>
            <person name="Andreopoulos B."/>
            <person name="Lipzen A."/>
            <person name="Chen C."/>
            <person name="Yanf M."/>
            <person name="Daum C."/>
            <person name="Ng V."/>
            <person name="Clum A."/>
            <person name="Steindorff A."/>
            <person name="Ohm R."/>
            <person name="Martin F."/>
            <person name="Silar P."/>
            <person name="Natvig D."/>
            <person name="Lalanne C."/>
            <person name="Gautier V."/>
            <person name="Ament-Velasquez S.L."/>
            <person name="Kruys A."/>
            <person name="Hutchinson M.I."/>
            <person name="Powell A.J."/>
            <person name="Barry K."/>
            <person name="Miller A.N."/>
            <person name="Grigoriev I.V."/>
            <person name="Debuchy R."/>
            <person name="Gladieux P."/>
            <person name="Thoren M.H."/>
            <person name="Johannesson H."/>
        </authorList>
    </citation>
    <scope>NUCLEOTIDE SEQUENCE</scope>
    <source>
        <strain evidence="3">SMH4607-1</strain>
    </source>
</reference>
<dbReference type="Pfam" id="PF13430">
    <property type="entry name" value="DUF4112"/>
    <property type="match status" value="1"/>
</dbReference>
<organism evidence="3 4">
    <name type="scientific">Lasiosphaeris hirsuta</name>
    <dbReference type="NCBI Taxonomy" id="260670"/>
    <lineage>
        <taxon>Eukaryota</taxon>
        <taxon>Fungi</taxon>
        <taxon>Dikarya</taxon>
        <taxon>Ascomycota</taxon>
        <taxon>Pezizomycotina</taxon>
        <taxon>Sordariomycetes</taxon>
        <taxon>Sordariomycetidae</taxon>
        <taxon>Sordariales</taxon>
        <taxon>Lasiosphaeriaceae</taxon>
        <taxon>Lasiosphaeris</taxon>
    </lineage>
</organism>
<feature type="transmembrane region" description="Helical" evidence="2">
    <location>
        <begin position="87"/>
        <end position="112"/>
    </location>
</feature>
<feature type="region of interest" description="Disordered" evidence="1">
    <location>
        <begin position="199"/>
        <end position="229"/>
    </location>
</feature>
<dbReference type="Proteomes" id="UP001172102">
    <property type="component" value="Unassembled WGS sequence"/>
</dbReference>
<proteinExistence type="predicted"/>
<dbReference type="PANTHER" id="PTHR35519:SF2">
    <property type="entry name" value="PH DOMAIN PROTEIN"/>
    <property type="match status" value="1"/>
</dbReference>
<evidence type="ECO:0000256" key="2">
    <source>
        <dbReference type="SAM" id="Phobius"/>
    </source>
</evidence>
<dbReference type="AlphaFoldDB" id="A0AA40A936"/>